<dbReference type="EMBL" id="JAZGQO010000015">
    <property type="protein sequence ID" value="KAK6168780.1"/>
    <property type="molecule type" value="Genomic_DNA"/>
</dbReference>
<name>A0AAN8IY28_PATCE</name>
<evidence type="ECO:0000313" key="1">
    <source>
        <dbReference type="EMBL" id="KAK6168780.1"/>
    </source>
</evidence>
<keyword evidence="2" id="KW-1185">Reference proteome</keyword>
<accession>A0AAN8IY28</accession>
<proteinExistence type="predicted"/>
<dbReference type="AlphaFoldDB" id="A0AAN8IY28"/>
<sequence length="111" mass="12538">MALIRADPSSNVGASLANAFLMDLKAAKLLVPDLNVEQFNVVDKSKLDREKARVKIKSETKYQEGMEKLICVGIDEKVDRDTLMHTEVQDEDGTVKLRKDRGAEHHLTFRN</sequence>
<dbReference type="Proteomes" id="UP001347796">
    <property type="component" value="Unassembled WGS sequence"/>
</dbReference>
<reference evidence="1 2" key="1">
    <citation type="submission" date="2024-01" db="EMBL/GenBank/DDBJ databases">
        <title>The genome of the rayed Mediterranean limpet Patella caerulea (Linnaeus, 1758).</title>
        <authorList>
            <person name="Anh-Thu Weber A."/>
            <person name="Halstead-Nussloch G."/>
        </authorList>
    </citation>
    <scope>NUCLEOTIDE SEQUENCE [LARGE SCALE GENOMIC DNA]</scope>
    <source>
        <strain evidence="1">AATW-2023a</strain>
        <tissue evidence="1">Whole specimen</tissue>
    </source>
</reference>
<organism evidence="1 2">
    <name type="scientific">Patella caerulea</name>
    <name type="common">Rayed Mediterranean limpet</name>
    <dbReference type="NCBI Taxonomy" id="87958"/>
    <lineage>
        <taxon>Eukaryota</taxon>
        <taxon>Metazoa</taxon>
        <taxon>Spiralia</taxon>
        <taxon>Lophotrochozoa</taxon>
        <taxon>Mollusca</taxon>
        <taxon>Gastropoda</taxon>
        <taxon>Patellogastropoda</taxon>
        <taxon>Patelloidea</taxon>
        <taxon>Patellidae</taxon>
        <taxon>Patella</taxon>
    </lineage>
</organism>
<evidence type="ECO:0000313" key="2">
    <source>
        <dbReference type="Proteomes" id="UP001347796"/>
    </source>
</evidence>
<protein>
    <submittedName>
        <fullName evidence="1">Uncharacterized protein</fullName>
    </submittedName>
</protein>
<gene>
    <name evidence="1" type="ORF">SNE40_019962</name>
</gene>
<comment type="caution">
    <text evidence="1">The sequence shown here is derived from an EMBL/GenBank/DDBJ whole genome shotgun (WGS) entry which is preliminary data.</text>
</comment>